<gene>
    <name evidence="14" type="ORF">G3M70_02850</name>
</gene>
<keyword evidence="4 12" id="KW-0812">Transmembrane</keyword>
<comment type="subcellular location">
    <subcellularLocation>
        <location evidence="1">Membrane</location>
        <topology evidence="1">Multi-pass membrane protein</topology>
    </subcellularLocation>
</comment>
<keyword evidence="3" id="KW-0633">Potassium transport</keyword>
<evidence type="ECO:0000259" key="13">
    <source>
        <dbReference type="Pfam" id="PF00520"/>
    </source>
</evidence>
<feature type="domain" description="Ion transport" evidence="13">
    <location>
        <begin position="20"/>
        <end position="242"/>
    </location>
</feature>
<dbReference type="GO" id="GO:0001508">
    <property type="term" value="P:action potential"/>
    <property type="evidence" value="ECO:0007669"/>
    <property type="project" value="TreeGrafter"/>
</dbReference>
<keyword evidence="8 12" id="KW-1133">Transmembrane helix</keyword>
<feature type="transmembrane region" description="Helical" evidence="12">
    <location>
        <begin position="91"/>
        <end position="112"/>
    </location>
</feature>
<dbReference type="EMBL" id="CP048685">
    <property type="protein sequence ID" value="QPJ60881.1"/>
    <property type="molecule type" value="Genomic_DNA"/>
</dbReference>
<dbReference type="PRINTS" id="PR00169">
    <property type="entry name" value="KCHANNEL"/>
</dbReference>
<keyword evidence="7" id="KW-0630">Potassium</keyword>
<dbReference type="PANTHER" id="PTHR11537">
    <property type="entry name" value="VOLTAGE-GATED POTASSIUM CHANNEL"/>
    <property type="match status" value="1"/>
</dbReference>
<dbReference type="InterPro" id="IPR027359">
    <property type="entry name" value="Volt_channel_dom_sf"/>
</dbReference>
<feature type="transmembrane region" description="Helical" evidence="12">
    <location>
        <begin position="21"/>
        <end position="39"/>
    </location>
</feature>
<keyword evidence="2" id="KW-0813">Transport</keyword>
<organism evidence="14 15">
    <name type="scientific">Candidatus Nitronauta litoralis</name>
    <dbReference type="NCBI Taxonomy" id="2705533"/>
    <lineage>
        <taxon>Bacteria</taxon>
        <taxon>Pseudomonadati</taxon>
        <taxon>Nitrospinota/Tectimicrobiota group</taxon>
        <taxon>Nitrospinota</taxon>
        <taxon>Nitrospinia</taxon>
        <taxon>Nitrospinales</taxon>
        <taxon>Nitrospinaceae</taxon>
        <taxon>Candidatus Nitronauta</taxon>
    </lineage>
</organism>
<dbReference type="PANTHER" id="PTHR11537:SF254">
    <property type="entry name" value="POTASSIUM VOLTAGE-GATED CHANNEL PROTEIN SHAB"/>
    <property type="match status" value="1"/>
</dbReference>
<evidence type="ECO:0000256" key="5">
    <source>
        <dbReference type="ARBA" id="ARBA00022826"/>
    </source>
</evidence>
<keyword evidence="10 12" id="KW-0472">Membrane</keyword>
<dbReference type="GO" id="GO:0005249">
    <property type="term" value="F:voltage-gated potassium channel activity"/>
    <property type="evidence" value="ECO:0007669"/>
    <property type="project" value="InterPro"/>
</dbReference>
<evidence type="ECO:0000256" key="11">
    <source>
        <dbReference type="ARBA" id="ARBA00023303"/>
    </source>
</evidence>
<evidence type="ECO:0000256" key="3">
    <source>
        <dbReference type="ARBA" id="ARBA00022538"/>
    </source>
</evidence>
<evidence type="ECO:0000256" key="6">
    <source>
        <dbReference type="ARBA" id="ARBA00022882"/>
    </source>
</evidence>
<dbReference type="GO" id="GO:0008076">
    <property type="term" value="C:voltage-gated potassium channel complex"/>
    <property type="evidence" value="ECO:0007669"/>
    <property type="project" value="InterPro"/>
</dbReference>
<dbReference type="Gene3D" id="1.10.287.70">
    <property type="match status" value="1"/>
</dbReference>
<protein>
    <submittedName>
        <fullName evidence="14">Ion transporter</fullName>
    </submittedName>
</protein>
<evidence type="ECO:0000256" key="2">
    <source>
        <dbReference type="ARBA" id="ARBA00022448"/>
    </source>
</evidence>
<accession>A0A7T0BTX3</accession>
<evidence type="ECO:0000313" key="14">
    <source>
        <dbReference type="EMBL" id="QPJ60881.1"/>
    </source>
</evidence>
<evidence type="ECO:0000256" key="7">
    <source>
        <dbReference type="ARBA" id="ARBA00022958"/>
    </source>
</evidence>
<dbReference type="KEGG" id="nli:G3M70_02850"/>
<dbReference type="InterPro" id="IPR028325">
    <property type="entry name" value="VG_K_chnl"/>
</dbReference>
<feature type="transmembrane region" description="Helical" evidence="12">
    <location>
        <begin position="215"/>
        <end position="240"/>
    </location>
</feature>
<dbReference type="Proteomes" id="UP000594688">
    <property type="component" value="Chromosome"/>
</dbReference>
<keyword evidence="9" id="KW-0406">Ion transport</keyword>
<sequence>MLRKRVFEILEVSEGDRVSRGFDIFILTLIVLNIFALILETVEPIYRLSPVFFKTFEWVSMVIFSVEYVLRIWVSVENPETEGSIKSRFKYMTSFYGLVDLLAILPFYLPFIGGDFRFVRAVRLFRLFRILKLARYSFALSGLKRVLHRKMEELICVGFLLALLLVIASSSMYFLEHEVQPGAFSSIPATMWWGVVTLTTVGYGDVYPITFMGKILGAMIAILGIGLFALPAGLIGGAYLEELEERRNKKKMAAKTGGPRSGVDRETGIKQWMFDVQLQGASWKNSVEVIRKFLGQNFIEAQIDSSVGDGKSFQCWQTSDHLITISKMKGDENLFFLDWRTRNPDWNFNFCRDNLLDLLNVVDYAETLMSRGALK</sequence>
<keyword evidence="11" id="KW-0407">Ion channel</keyword>
<evidence type="ECO:0000256" key="4">
    <source>
        <dbReference type="ARBA" id="ARBA00022692"/>
    </source>
</evidence>
<dbReference type="Pfam" id="PF00520">
    <property type="entry name" value="Ion_trans"/>
    <property type="match status" value="1"/>
</dbReference>
<evidence type="ECO:0000313" key="15">
    <source>
        <dbReference type="Proteomes" id="UP000594688"/>
    </source>
</evidence>
<keyword evidence="5" id="KW-0631">Potassium channel</keyword>
<dbReference type="SUPFAM" id="SSF81324">
    <property type="entry name" value="Voltage-gated potassium channels"/>
    <property type="match status" value="1"/>
</dbReference>
<evidence type="ECO:0000256" key="10">
    <source>
        <dbReference type="ARBA" id="ARBA00023136"/>
    </source>
</evidence>
<evidence type="ECO:0000256" key="12">
    <source>
        <dbReference type="SAM" id="Phobius"/>
    </source>
</evidence>
<reference evidence="14 15" key="1">
    <citation type="submission" date="2020-02" db="EMBL/GenBank/DDBJ databases">
        <title>Genomic and physiological characterization of two novel Nitrospinaceae genera.</title>
        <authorList>
            <person name="Mueller A.J."/>
            <person name="Jung M.-Y."/>
            <person name="Strachan C.R."/>
            <person name="Herbold C.W."/>
            <person name="Kirkegaard R.H."/>
            <person name="Daims H."/>
        </authorList>
    </citation>
    <scope>NUCLEOTIDE SEQUENCE [LARGE SCALE GENOMIC DNA]</scope>
    <source>
        <strain evidence="14">EB</strain>
    </source>
</reference>
<evidence type="ECO:0000256" key="1">
    <source>
        <dbReference type="ARBA" id="ARBA00004141"/>
    </source>
</evidence>
<keyword evidence="6" id="KW-0851">Voltage-gated channel</keyword>
<feature type="transmembrane region" description="Helical" evidence="12">
    <location>
        <begin position="155"/>
        <end position="175"/>
    </location>
</feature>
<dbReference type="Gene3D" id="1.20.120.350">
    <property type="entry name" value="Voltage-gated potassium channels. Chain C"/>
    <property type="match status" value="1"/>
</dbReference>
<name>A0A7T0BTX3_9BACT</name>
<evidence type="ECO:0000256" key="8">
    <source>
        <dbReference type="ARBA" id="ARBA00022989"/>
    </source>
</evidence>
<dbReference type="AlphaFoldDB" id="A0A7T0BTX3"/>
<dbReference type="InterPro" id="IPR005821">
    <property type="entry name" value="Ion_trans_dom"/>
</dbReference>
<evidence type="ECO:0000256" key="9">
    <source>
        <dbReference type="ARBA" id="ARBA00023065"/>
    </source>
</evidence>
<proteinExistence type="predicted"/>